<dbReference type="SUPFAM" id="SSF74924">
    <property type="entry name" value="Cap-Gly domain"/>
    <property type="match status" value="1"/>
</dbReference>
<dbReference type="PANTHER" id="PTHR18849:SF0">
    <property type="entry name" value="CILIA- AND FLAGELLA-ASSOCIATED PROTEIN 410-RELATED"/>
    <property type="match status" value="1"/>
</dbReference>
<sequence>MTLMLCRRVSLGPHRGTVRYYGPVAPAKGDWLGIEWDDPLRGKHDGVSADGTRYFDVRKSGSGSFIRTTASKLSCGCSFLQALRNKYLPETPSVGSTASAKEDEVKQQHSRKNLAEIEIEAPNMESVMRRAARLDRLREVGLGGWKTSGRNSVEPGSMTDASQEAYFEVARAFAKDGSESVGAIRQTCPNIRWLDLSRSLLPDWEEVSLIAGDLDRLDTLLLHLNRLSPPTSPIPESWAQRFESLRDLRLDGTLISWSEMLSLAPALSNLEHLQLGSNEISNLHSSTAAVLIEFQPFPRLTSLSLEDNQIESFEEVARATSVLRSLETLNLIGNRLSHIPAAPADAIIHPKLRELHLSSNPIASWSDLEHLDTWMHGRDKGGLKALHIKSLDEHDFGDREDDATHSARSPLLARYEYRDFRAIAIARLPQLRVLDHTDVSAKERSDAELFVYSRFRDNDSTVIHGRLVSAEAKGDSKTLSFSQKLLLFPRYAELAFRFDGVAKDTDQDTDGHKRAEQESKKDTLRAKLVRVTVHAASEPPSASPPHLTPNRSGEAHVLASTPLRLAKMKLAKIVGVKPSQITQMWAFLGERSSHHATDTASESVDPSSTPAANKRIVFEMEDLSRDLNWYEVGQGDEVVLVAAV</sequence>
<dbReference type="InParanoid" id="A0A317Y1F1"/>
<dbReference type="Gene3D" id="2.30.30.190">
    <property type="entry name" value="CAP Gly-rich-like domain"/>
    <property type="match status" value="1"/>
</dbReference>
<feature type="region of interest" description="Disordered" evidence="3">
    <location>
        <begin position="91"/>
        <end position="111"/>
    </location>
</feature>
<dbReference type="InterPro" id="IPR003591">
    <property type="entry name" value="Leu-rich_rpt_typical-subtyp"/>
</dbReference>
<evidence type="ECO:0000256" key="3">
    <source>
        <dbReference type="SAM" id="MobiDB-lite"/>
    </source>
</evidence>
<accession>A0A317Y1F1</accession>
<dbReference type="InterPro" id="IPR001611">
    <property type="entry name" value="Leu-rich_rpt"/>
</dbReference>
<dbReference type="OrthoDB" id="5273213at2759"/>
<proteinExistence type="predicted"/>
<reference evidence="5 6" key="1">
    <citation type="journal article" date="2018" name="Mol. Biol. Evol.">
        <title>Broad Genomic Sampling Reveals a Smut Pathogenic Ancestry of the Fungal Clade Ustilaginomycotina.</title>
        <authorList>
            <person name="Kijpornyongpan T."/>
            <person name="Mondo S.J."/>
            <person name="Barry K."/>
            <person name="Sandor L."/>
            <person name="Lee J."/>
            <person name="Lipzen A."/>
            <person name="Pangilinan J."/>
            <person name="LaButti K."/>
            <person name="Hainaut M."/>
            <person name="Henrissat B."/>
            <person name="Grigoriev I.V."/>
            <person name="Spatafora J.W."/>
            <person name="Aime M.C."/>
        </authorList>
    </citation>
    <scope>NUCLEOTIDE SEQUENCE [LARGE SCALE GENOMIC DNA]</scope>
    <source>
        <strain evidence="5 6">MCA 3645</strain>
    </source>
</reference>
<dbReference type="SMART" id="SM00365">
    <property type="entry name" value="LRR_SD22"/>
    <property type="match status" value="3"/>
</dbReference>
<evidence type="ECO:0000313" key="5">
    <source>
        <dbReference type="EMBL" id="PWZ03381.1"/>
    </source>
</evidence>
<dbReference type="EMBL" id="KZ819188">
    <property type="protein sequence ID" value="PWZ03381.1"/>
    <property type="molecule type" value="Genomic_DNA"/>
</dbReference>
<keyword evidence="1" id="KW-0433">Leucine-rich repeat</keyword>
<keyword evidence="6" id="KW-1185">Reference proteome</keyword>
<gene>
    <name evidence="5" type="ORF">BCV70DRAFT_209746</name>
</gene>
<organism evidence="5 6">
    <name type="scientific">Testicularia cyperi</name>
    <dbReference type="NCBI Taxonomy" id="1882483"/>
    <lineage>
        <taxon>Eukaryota</taxon>
        <taxon>Fungi</taxon>
        <taxon>Dikarya</taxon>
        <taxon>Basidiomycota</taxon>
        <taxon>Ustilaginomycotina</taxon>
        <taxon>Ustilaginomycetes</taxon>
        <taxon>Ustilaginales</taxon>
        <taxon>Anthracoideaceae</taxon>
        <taxon>Testicularia</taxon>
    </lineage>
</organism>
<protein>
    <submittedName>
        <fullName evidence="5">RNI-like protein</fullName>
    </submittedName>
</protein>
<dbReference type="PROSITE" id="PS50245">
    <property type="entry name" value="CAP_GLY_2"/>
    <property type="match status" value="1"/>
</dbReference>
<feature type="domain" description="CAP-Gly" evidence="4">
    <location>
        <begin position="22"/>
        <end position="67"/>
    </location>
</feature>
<dbReference type="InterPro" id="IPR032675">
    <property type="entry name" value="LRR_dom_sf"/>
</dbReference>
<name>A0A317Y1F1_9BASI</name>
<dbReference type="InterPro" id="IPR036859">
    <property type="entry name" value="CAP-Gly_dom_sf"/>
</dbReference>
<dbReference type="SMART" id="SM01052">
    <property type="entry name" value="CAP_GLY"/>
    <property type="match status" value="1"/>
</dbReference>
<dbReference type="PANTHER" id="PTHR18849">
    <property type="entry name" value="LEUCINE RICH REPEAT PROTEIN"/>
    <property type="match status" value="1"/>
</dbReference>
<dbReference type="Pfam" id="PF01302">
    <property type="entry name" value="CAP_GLY"/>
    <property type="match status" value="1"/>
</dbReference>
<keyword evidence="2" id="KW-0677">Repeat</keyword>
<dbReference type="SUPFAM" id="SSF52058">
    <property type="entry name" value="L domain-like"/>
    <property type="match status" value="1"/>
</dbReference>
<dbReference type="PROSITE" id="PS51450">
    <property type="entry name" value="LRR"/>
    <property type="match status" value="3"/>
</dbReference>
<evidence type="ECO:0000256" key="2">
    <source>
        <dbReference type="ARBA" id="ARBA00022737"/>
    </source>
</evidence>
<evidence type="ECO:0000313" key="6">
    <source>
        <dbReference type="Proteomes" id="UP000246740"/>
    </source>
</evidence>
<dbReference type="InterPro" id="IPR000938">
    <property type="entry name" value="CAP-Gly_domain"/>
</dbReference>
<dbReference type="Gene3D" id="3.80.10.10">
    <property type="entry name" value="Ribonuclease Inhibitor"/>
    <property type="match status" value="2"/>
</dbReference>
<evidence type="ECO:0000259" key="4">
    <source>
        <dbReference type="PROSITE" id="PS50245"/>
    </source>
</evidence>
<evidence type="ECO:0000256" key="1">
    <source>
        <dbReference type="ARBA" id="ARBA00022614"/>
    </source>
</evidence>
<dbReference type="Proteomes" id="UP000246740">
    <property type="component" value="Unassembled WGS sequence"/>
</dbReference>
<dbReference type="AlphaFoldDB" id="A0A317Y1F1"/>
<dbReference type="SMART" id="SM00369">
    <property type="entry name" value="LRR_TYP"/>
    <property type="match status" value="4"/>
</dbReference>
<dbReference type="STRING" id="1882483.A0A317Y1F1"/>